<feature type="transmembrane region" description="Helical" evidence="2">
    <location>
        <begin position="36"/>
        <end position="55"/>
    </location>
</feature>
<dbReference type="AlphaFoldDB" id="A0A3G8JI98"/>
<evidence type="ECO:0008006" key="5">
    <source>
        <dbReference type="Google" id="ProtNLM"/>
    </source>
</evidence>
<feature type="compositionally biased region" description="Basic and acidic residues" evidence="1">
    <location>
        <begin position="132"/>
        <end position="141"/>
    </location>
</feature>
<organism evidence="3 4">
    <name type="scientific">Gordonia insulae</name>
    <dbReference type="NCBI Taxonomy" id="2420509"/>
    <lineage>
        <taxon>Bacteria</taxon>
        <taxon>Bacillati</taxon>
        <taxon>Actinomycetota</taxon>
        <taxon>Actinomycetes</taxon>
        <taxon>Mycobacteriales</taxon>
        <taxon>Gordoniaceae</taxon>
        <taxon>Gordonia</taxon>
    </lineage>
</organism>
<evidence type="ECO:0000313" key="3">
    <source>
        <dbReference type="EMBL" id="AZG44179.1"/>
    </source>
</evidence>
<dbReference type="Proteomes" id="UP000271469">
    <property type="component" value="Chromosome"/>
</dbReference>
<keyword evidence="2" id="KW-0472">Membrane</keyword>
<proteinExistence type="predicted"/>
<evidence type="ECO:0000256" key="1">
    <source>
        <dbReference type="SAM" id="MobiDB-lite"/>
    </source>
</evidence>
<keyword evidence="2" id="KW-0812">Transmembrane</keyword>
<keyword evidence="2" id="KW-1133">Transmembrane helix</keyword>
<evidence type="ECO:0000256" key="2">
    <source>
        <dbReference type="SAM" id="Phobius"/>
    </source>
</evidence>
<name>A0A3G8JI98_9ACTN</name>
<dbReference type="KEGG" id="gom:D7316_00759"/>
<dbReference type="RefSeq" id="WP_232016747.1">
    <property type="nucleotide sequence ID" value="NZ_CP033972.1"/>
</dbReference>
<sequence>MGRDGSTGHGTDPDAFLITGAQQSLDDQHRARVRKYLTLMAFRVPALVIAGIVYSATGSGLLALAIVAISIPIPWVAVLIANDRPPRKRGEVPQYKYGADHSVVGPPPLSSARPSVEHRIVDSTVDSPTDPPRTDREPGSR</sequence>
<feature type="region of interest" description="Disordered" evidence="1">
    <location>
        <begin position="86"/>
        <end position="141"/>
    </location>
</feature>
<dbReference type="Pfam" id="PF11298">
    <property type="entry name" value="DUF3099"/>
    <property type="match status" value="1"/>
</dbReference>
<protein>
    <recommendedName>
        <fullName evidence="5">DUF3099 domain-containing protein</fullName>
    </recommendedName>
</protein>
<dbReference type="InterPro" id="IPR021449">
    <property type="entry name" value="DUF3099"/>
</dbReference>
<accession>A0A3G8JI98</accession>
<feature type="transmembrane region" description="Helical" evidence="2">
    <location>
        <begin position="61"/>
        <end position="81"/>
    </location>
</feature>
<gene>
    <name evidence="3" type="ORF">D7316_00759</name>
</gene>
<keyword evidence="4" id="KW-1185">Reference proteome</keyword>
<evidence type="ECO:0000313" key="4">
    <source>
        <dbReference type="Proteomes" id="UP000271469"/>
    </source>
</evidence>
<dbReference type="EMBL" id="CP033972">
    <property type="protein sequence ID" value="AZG44179.1"/>
    <property type="molecule type" value="Genomic_DNA"/>
</dbReference>
<reference evidence="3 4" key="1">
    <citation type="submission" date="2018-11" db="EMBL/GenBank/DDBJ databases">
        <title>Gordonia insulae sp. nov., isolated from an island soil.</title>
        <authorList>
            <person name="Kim Y.S."/>
            <person name="Kim S.B."/>
        </authorList>
    </citation>
    <scope>NUCLEOTIDE SEQUENCE [LARGE SCALE GENOMIC DNA]</scope>
    <source>
        <strain evidence="3 4">MMS17-SY073</strain>
    </source>
</reference>